<evidence type="ECO:0000313" key="2">
    <source>
        <dbReference type="EnsemblPlants" id="OMERI06G22200.1"/>
    </source>
</evidence>
<protein>
    <submittedName>
        <fullName evidence="2">Uncharacterized protein</fullName>
    </submittedName>
</protein>
<dbReference type="Proteomes" id="UP000008021">
    <property type="component" value="Chromosome 6"/>
</dbReference>
<sequence>MPAPAVPGSICTEAALPKTRIRPSSSSSAPPARRPEGERQVVGFLQLRTILGNTACPAWQVADQSGSELRAQ</sequence>
<feature type="region of interest" description="Disordered" evidence="1">
    <location>
        <begin position="1"/>
        <end position="38"/>
    </location>
</feature>
<reference evidence="2" key="1">
    <citation type="submission" date="2015-04" db="UniProtKB">
        <authorList>
            <consortium name="EnsemblPlants"/>
        </authorList>
    </citation>
    <scope>IDENTIFICATION</scope>
</reference>
<dbReference type="AlphaFoldDB" id="A0A0E0E455"/>
<evidence type="ECO:0000313" key="3">
    <source>
        <dbReference type="Proteomes" id="UP000008021"/>
    </source>
</evidence>
<evidence type="ECO:0000256" key="1">
    <source>
        <dbReference type="SAM" id="MobiDB-lite"/>
    </source>
</evidence>
<dbReference type="EnsemblPlants" id="OMERI06G22200.1">
    <property type="protein sequence ID" value="OMERI06G22200.1"/>
    <property type="gene ID" value="OMERI06G22200"/>
</dbReference>
<name>A0A0E0E455_9ORYZ</name>
<feature type="compositionally biased region" description="Low complexity" evidence="1">
    <location>
        <begin position="22"/>
        <end position="31"/>
    </location>
</feature>
<accession>A0A0E0E455</accession>
<reference evidence="2" key="2">
    <citation type="submission" date="2018-05" db="EMBL/GenBank/DDBJ databases">
        <title>OmerRS3 (Oryza meridionalis Reference Sequence Version 3).</title>
        <authorList>
            <person name="Zhang J."/>
            <person name="Kudrna D."/>
            <person name="Lee S."/>
            <person name="Talag J."/>
            <person name="Welchert J."/>
            <person name="Wing R.A."/>
        </authorList>
    </citation>
    <scope>NUCLEOTIDE SEQUENCE [LARGE SCALE GENOMIC DNA]</scope>
    <source>
        <strain evidence="2">cv. OR44</strain>
    </source>
</reference>
<dbReference type="HOGENOM" id="CLU_2726478_0_0_1"/>
<organism evidence="2">
    <name type="scientific">Oryza meridionalis</name>
    <dbReference type="NCBI Taxonomy" id="40149"/>
    <lineage>
        <taxon>Eukaryota</taxon>
        <taxon>Viridiplantae</taxon>
        <taxon>Streptophyta</taxon>
        <taxon>Embryophyta</taxon>
        <taxon>Tracheophyta</taxon>
        <taxon>Spermatophyta</taxon>
        <taxon>Magnoliopsida</taxon>
        <taxon>Liliopsida</taxon>
        <taxon>Poales</taxon>
        <taxon>Poaceae</taxon>
        <taxon>BOP clade</taxon>
        <taxon>Oryzoideae</taxon>
        <taxon>Oryzeae</taxon>
        <taxon>Oryzinae</taxon>
        <taxon>Oryza</taxon>
    </lineage>
</organism>
<proteinExistence type="predicted"/>
<dbReference type="Gramene" id="OMERI06G22200.1">
    <property type="protein sequence ID" value="OMERI06G22200.1"/>
    <property type="gene ID" value="OMERI06G22200"/>
</dbReference>
<keyword evidence="3" id="KW-1185">Reference proteome</keyword>